<keyword evidence="3" id="KW-1185">Reference proteome</keyword>
<dbReference type="RefSeq" id="XP_003324305.2">
    <property type="nucleotide sequence ID" value="XM_003324257.2"/>
</dbReference>
<dbReference type="InParanoid" id="E3K6G4"/>
<dbReference type="AlphaFoldDB" id="E3K6G4"/>
<gene>
    <name evidence="2" type="ORF">PGTG_05111</name>
</gene>
<evidence type="ECO:0000313" key="2">
    <source>
        <dbReference type="EMBL" id="EFP79886.2"/>
    </source>
</evidence>
<protein>
    <submittedName>
        <fullName evidence="2">Uncharacterized protein</fullName>
    </submittedName>
</protein>
<keyword evidence="1" id="KW-0732">Signal</keyword>
<sequence>MHLARSVLFLCSVAATAVAALNGSFLCPEDQHVAWCSVYSWQIQGYAALKPNNNKSSSVLKQRSLIVNSRHLKECVVQQALIPLENQSLKSSSFNKNARLI</sequence>
<accession>E3K6G4</accession>
<name>E3K6G4_PUCGT</name>
<reference key="1">
    <citation type="submission" date="2007-01" db="EMBL/GenBank/DDBJ databases">
        <title>The Genome Sequence of Puccinia graminis f. sp. tritici Strain CRL 75-36-700-3.</title>
        <authorList>
            <consortium name="The Broad Institute Genome Sequencing Platform"/>
            <person name="Birren B."/>
            <person name="Lander E."/>
            <person name="Galagan J."/>
            <person name="Nusbaum C."/>
            <person name="Devon K."/>
            <person name="Cuomo C."/>
            <person name="Jaffe D."/>
            <person name="Butler J."/>
            <person name="Alvarez P."/>
            <person name="Gnerre S."/>
            <person name="Grabherr M."/>
            <person name="Mauceli E."/>
            <person name="Brockman W."/>
            <person name="Young S."/>
            <person name="LaButti K."/>
            <person name="Sykes S."/>
            <person name="DeCaprio D."/>
            <person name="Crawford M."/>
            <person name="Koehrsen M."/>
            <person name="Engels R."/>
            <person name="Montgomery P."/>
            <person name="Pearson M."/>
            <person name="Howarth C."/>
            <person name="Larson L."/>
            <person name="White J."/>
            <person name="Zeng Q."/>
            <person name="Kodira C."/>
            <person name="Yandava C."/>
            <person name="Alvarado L."/>
            <person name="O'Leary S."/>
            <person name="Szabo L."/>
            <person name="Dean R."/>
            <person name="Schein J."/>
        </authorList>
    </citation>
    <scope>NUCLEOTIDE SEQUENCE</scope>
    <source>
        <strain>CRL 75-36-700-3</strain>
    </source>
</reference>
<dbReference type="VEuPathDB" id="FungiDB:PGTG_05111"/>
<dbReference type="OrthoDB" id="2516859at2759"/>
<feature type="signal peptide" evidence="1">
    <location>
        <begin position="1"/>
        <end position="19"/>
    </location>
</feature>
<proteinExistence type="predicted"/>
<feature type="chain" id="PRO_5003172414" evidence="1">
    <location>
        <begin position="20"/>
        <end position="101"/>
    </location>
</feature>
<organism evidence="2 3">
    <name type="scientific">Puccinia graminis f. sp. tritici (strain CRL 75-36-700-3 / race SCCL)</name>
    <name type="common">Black stem rust fungus</name>
    <dbReference type="NCBI Taxonomy" id="418459"/>
    <lineage>
        <taxon>Eukaryota</taxon>
        <taxon>Fungi</taxon>
        <taxon>Dikarya</taxon>
        <taxon>Basidiomycota</taxon>
        <taxon>Pucciniomycotina</taxon>
        <taxon>Pucciniomycetes</taxon>
        <taxon>Pucciniales</taxon>
        <taxon>Pucciniaceae</taxon>
        <taxon>Puccinia</taxon>
    </lineage>
</organism>
<dbReference type="KEGG" id="pgr:PGTG_05111"/>
<evidence type="ECO:0000256" key="1">
    <source>
        <dbReference type="SAM" id="SignalP"/>
    </source>
</evidence>
<dbReference type="Proteomes" id="UP000008783">
    <property type="component" value="Unassembled WGS sequence"/>
</dbReference>
<dbReference type="HOGENOM" id="CLU_2293050_0_0_1"/>
<reference evidence="3" key="2">
    <citation type="journal article" date="2011" name="Proc. Natl. Acad. Sci. U.S.A.">
        <title>Obligate biotrophy features unraveled by the genomic analysis of rust fungi.</title>
        <authorList>
            <person name="Duplessis S."/>
            <person name="Cuomo C.A."/>
            <person name="Lin Y.-C."/>
            <person name="Aerts A."/>
            <person name="Tisserant E."/>
            <person name="Veneault-Fourrey C."/>
            <person name="Joly D.L."/>
            <person name="Hacquard S."/>
            <person name="Amselem J."/>
            <person name="Cantarel B.L."/>
            <person name="Chiu R."/>
            <person name="Coutinho P.M."/>
            <person name="Feau N."/>
            <person name="Field M."/>
            <person name="Frey P."/>
            <person name="Gelhaye E."/>
            <person name="Goldberg J."/>
            <person name="Grabherr M.G."/>
            <person name="Kodira C.D."/>
            <person name="Kohler A."/>
            <person name="Kuees U."/>
            <person name="Lindquist E.A."/>
            <person name="Lucas S.M."/>
            <person name="Mago R."/>
            <person name="Mauceli E."/>
            <person name="Morin E."/>
            <person name="Murat C."/>
            <person name="Pangilinan J.L."/>
            <person name="Park R."/>
            <person name="Pearson M."/>
            <person name="Quesneville H."/>
            <person name="Rouhier N."/>
            <person name="Sakthikumar S."/>
            <person name="Salamov A.A."/>
            <person name="Schmutz J."/>
            <person name="Selles B."/>
            <person name="Shapiro H."/>
            <person name="Tanguay P."/>
            <person name="Tuskan G.A."/>
            <person name="Henrissat B."/>
            <person name="Van de Peer Y."/>
            <person name="Rouze P."/>
            <person name="Ellis J.G."/>
            <person name="Dodds P.N."/>
            <person name="Schein J.E."/>
            <person name="Zhong S."/>
            <person name="Hamelin R.C."/>
            <person name="Grigoriev I.V."/>
            <person name="Szabo L.J."/>
            <person name="Martin F."/>
        </authorList>
    </citation>
    <scope>NUCLEOTIDE SEQUENCE [LARGE SCALE GENOMIC DNA]</scope>
    <source>
        <strain evidence="3">CRL 75-36-700-3 / race SCCL</strain>
    </source>
</reference>
<dbReference type="EMBL" id="DS178274">
    <property type="protein sequence ID" value="EFP79886.2"/>
    <property type="molecule type" value="Genomic_DNA"/>
</dbReference>
<dbReference type="GeneID" id="10533577"/>
<evidence type="ECO:0000313" key="3">
    <source>
        <dbReference type="Proteomes" id="UP000008783"/>
    </source>
</evidence>